<dbReference type="InterPro" id="IPR029052">
    <property type="entry name" value="Metallo-depent_PP-like"/>
</dbReference>
<proteinExistence type="predicted"/>
<feature type="transmembrane region" description="Helical" evidence="3">
    <location>
        <begin position="55"/>
        <end position="73"/>
    </location>
</feature>
<feature type="transmembrane region" description="Helical" evidence="3">
    <location>
        <begin position="704"/>
        <end position="725"/>
    </location>
</feature>
<reference evidence="4" key="1">
    <citation type="journal article" date="2020" name="Stud. Mycol.">
        <title>101 Dothideomycetes genomes: a test case for predicting lifestyles and emergence of pathogens.</title>
        <authorList>
            <person name="Haridas S."/>
            <person name="Albert R."/>
            <person name="Binder M."/>
            <person name="Bloem J."/>
            <person name="Labutti K."/>
            <person name="Salamov A."/>
            <person name="Andreopoulos B."/>
            <person name="Baker S."/>
            <person name="Barry K."/>
            <person name="Bills G."/>
            <person name="Bluhm B."/>
            <person name="Cannon C."/>
            <person name="Castanera R."/>
            <person name="Culley D."/>
            <person name="Daum C."/>
            <person name="Ezra D."/>
            <person name="Gonzalez J."/>
            <person name="Henrissat B."/>
            <person name="Kuo A."/>
            <person name="Liang C."/>
            <person name="Lipzen A."/>
            <person name="Lutzoni F."/>
            <person name="Magnuson J."/>
            <person name="Mondo S."/>
            <person name="Nolan M."/>
            <person name="Ohm R."/>
            <person name="Pangilinan J."/>
            <person name="Park H.-J."/>
            <person name="Ramirez L."/>
            <person name="Alfaro M."/>
            <person name="Sun H."/>
            <person name="Tritt A."/>
            <person name="Yoshinaga Y."/>
            <person name="Zwiers L.-H."/>
            <person name="Turgeon B."/>
            <person name="Goodwin S."/>
            <person name="Spatafora J."/>
            <person name="Crous P."/>
            <person name="Grigoriev I."/>
        </authorList>
    </citation>
    <scope>NUCLEOTIDE SEQUENCE</scope>
    <source>
        <strain evidence="4">Tuck. ex Michener</strain>
    </source>
</reference>
<sequence length="730" mass="81690">MTSPPPNSTKRNYHRASSIADRVRYNLDPFIGRPLRQASRTWWWRDARQFSASWRLARIFSISNVLIYLWMFVCYWGERSTFNHHIEACEWGNWEQWPAEANPHHLVFVADPQLVDPHTYPGRPWPLSTATVRYTDLYLQRAFSRMQYDLYPDTIIFLGDLFDGGREWSTYQSESPEKEWHKYGEDFWLQEYDRFGRLFFTHWIDAGIAARPGQPGRKLIASLPGNHDLGFGAGIQQPVRARFNAYFGEGNRVDVFGNHTFISVDTVSLSAMDDPQTDPAIWSPTEAFLTGVRDAKRRAAGKELRLQAGKTSTGRFVHKVTDTDTTYPILKSDDVTEFPTVLLSHVPLYRAEGTPCGPQRERWPPSPEAWPTAPGKKTPEHSPVYDERNAIRVAAGYQYQNVLTPEISQDITKRIGDVSYAFSGDDHDYCEVVHRSYPNAGSGIREITVKSLSWAMGVRRPGFVMLSLWNPVDALGNSIGNADQPTLQTHLCLLPDQLGIFIRYALLALLSIAILAARAVALAYGYLAPAASPTHGKATPILPLSRDSSPAAAHRRTRADSLRESETFTATMSDKQHPGHLSARNAASRVRSVSPALGGYGLPSQTPQQFPNSQVVGGGGNVVAVGMGNGSGNGSLVDRAGYYPERDEDLLKRVQRKRESLRGKIQSGVEGLGLGFLPNLTQEEMELDRKAAAMARRRMAPAWAAWEGLKSFGKVLGVVLIWYFWLLRNG</sequence>
<protein>
    <submittedName>
        <fullName evidence="4">Uncharacterized protein</fullName>
    </submittedName>
</protein>
<keyword evidence="3" id="KW-0812">Transmembrane</keyword>
<dbReference type="PANTHER" id="PTHR13315">
    <property type="entry name" value="METALLO PHOSPHOESTERASE RELATED"/>
    <property type="match status" value="1"/>
</dbReference>
<dbReference type="SUPFAM" id="SSF56300">
    <property type="entry name" value="Metallo-dependent phosphatases"/>
    <property type="match status" value="1"/>
</dbReference>
<dbReference type="GO" id="GO:0005783">
    <property type="term" value="C:endoplasmic reticulum"/>
    <property type="evidence" value="ECO:0007669"/>
    <property type="project" value="TreeGrafter"/>
</dbReference>
<evidence type="ECO:0000256" key="3">
    <source>
        <dbReference type="SAM" id="Phobius"/>
    </source>
</evidence>
<feature type="transmembrane region" description="Helical" evidence="3">
    <location>
        <begin position="501"/>
        <end position="527"/>
    </location>
</feature>
<keyword evidence="1 3" id="KW-0472">Membrane</keyword>
<organism evidence="4 5">
    <name type="scientific">Viridothelium virens</name>
    <name type="common">Speckled blister lichen</name>
    <name type="synonym">Trypethelium virens</name>
    <dbReference type="NCBI Taxonomy" id="1048519"/>
    <lineage>
        <taxon>Eukaryota</taxon>
        <taxon>Fungi</taxon>
        <taxon>Dikarya</taxon>
        <taxon>Ascomycota</taxon>
        <taxon>Pezizomycotina</taxon>
        <taxon>Dothideomycetes</taxon>
        <taxon>Dothideomycetes incertae sedis</taxon>
        <taxon>Trypetheliales</taxon>
        <taxon>Trypetheliaceae</taxon>
        <taxon>Viridothelium</taxon>
    </lineage>
</organism>
<evidence type="ECO:0000313" key="5">
    <source>
        <dbReference type="Proteomes" id="UP000800092"/>
    </source>
</evidence>
<gene>
    <name evidence="4" type="ORF">EV356DRAFT_484266</name>
</gene>
<feature type="region of interest" description="Disordered" evidence="2">
    <location>
        <begin position="569"/>
        <end position="588"/>
    </location>
</feature>
<dbReference type="InterPro" id="IPR033308">
    <property type="entry name" value="PGAP5/Cdc1/Ted1"/>
</dbReference>
<dbReference type="PANTHER" id="PTHR13315:SF4">
    <property type="entry name" value="METALLOPHOSPHOESTERASE, ISOFORM E"/>
    <property type="match status" value="1"/>
</dbReference>
<dbReference type="GO" id="GO:0006506">
    <property type="term" value="P:GPI anchor biosynthetic process"/>
    <property type="evidence" value="ECO:0007669"/>
    <property type="project" value="InterPro"/>
</dbReference>
<name>A0A6A6HA18_VIRVR</name>
<keyword evidence="5" id="KW-1185">Reference proteome</keyword>
<dbReference type="OrthoDB" id="5977743at2759"/>
<feature type="region of interest" description="Disordered" evidence="2">
    <location>
        <begin position="538"/>
        <end position="564"/>
    </location>
</feature>
<evidence type="ECO:0000256" key="1">
    <source>
        <dbReference type="ARBA" id="ARBA00023136"/>
    </source>
</evidence>
<dbReference type="GO" id="GO:0016020">
    <property type="term" value="C:membrane"/>
    <property type="evidence" value="ECO:0007669"/>
    <property type="project" value="GOC"/>
</dbReference>
<dbReference type="Proteomes" id="UP000800092">
    <property type="component" value="Unassembled WGS sequence"/>
</dbReference>
<keyword evidence="3" id="KW-1133">Transmembrane helix</keyword>
<feature type="region of interest" description="Disordered" evidence="2">
    <location>
        <begin position="354"/>
        <end position="383"/>
    </location>
</feature>
<dbReference type="AlphaFoldDB" id="A0A6A6HA18"/>
<dbReference type="EMBL" id="ML991794">
    <property type="protein sequence ID" value="KAF2234976.1"/>
    <property type="molecule type" value="Genomic_DNA"/>
</dbReference>
<evidence type="ECO:0000256" key="2">
    <source>
        <dbReference type="SAM" id="MobiDB-lite"/>
    </source>
</evidence>
<evidence type="ECO:0000313" key="4">
    <source>
        <dbReference type="EMBL" id="KAF2234976.1"/>
    </source>
</evidence>
<accession>A0A6A6HA18</accession>